<reference evidence="1 2" key="1">
    <citation type="submission" date="2016-04" db="EMBL/GenBank/DDBJ databases">
        <title>Genome analyses suggest a sexual origin of heterokaryosis in a supposedly ancient asexual fungus.</title>
        <authorList>
            <person name="Ropars J."/>
            <person name="Sedzielewska K."/>
            <person name="Noel J."/>
            <person name="Charron P."/>
            <person name="Farinelli L."/>
            <person name="Marton T."/>
            <person name="Kruger M."/>
            <person name="Pelin A."/>
            <person name="Brachmann A."/>
            <person name="Corradi N."/>
        </authorList>
    </citation>
    <scope>NUCLEOTIDE SEQUENCE [LARGE SCALE GENOMIC DNA]</scope>
    <source>
        <strain evidence="1 2">A5</strain>
    </source>
</reference>
<dbReference type="EMBL" id="LLXJ01001718">
    <property type="protein sequence ID" value="PKC01026.1"/>
    <property type="molecule type" value="Genomic_DNA"/>
</dbReference>
<accession>A0A2N0P2G2</accession>
<proteinExistence type="predicted"/>
<comment type="caution">
    <text evidence="1">The sequence shown here is derived from an EMBL/GenBank/DDBJ whole genome shotgun (WGS) entry which is preliminary data.</text>
</comment>
<dbReference type="Proteomes" id="UP000232722">
    <property type="component" value="Unassembled WGS sequence"/>
</dbReference>
<evidence type="ECO:0000313" key="1">
    <source>
        <dbReference type="EMBL" id="PKC01026.1"/>
    </source>
</evidence>
<name>A0A2N0P2G2_9GLOM</name>
<gene>
    <name evidence="1" type="ORF">RhiirA5_427362</name>
</gene>
<dbReference type="VEuPathDB" id="FungiDB:RhiirFUN_001673"/>
<dbReference type="VEuPathDB" id="FungiDB:RhiirA1_449636"/>
<evidence type="ECO:0000313" key="2">
    <source>
        <dbReference type="Proteomes" id="UP000232722"/>
    </source>
</evidence>
<organism evidence="1 2">
    <name type="scientific">Rhizophagus irregularis</name>
    <dbReference type="NCBI Taxonomy" id="588596"/>
    <lineage>
        <taxon>Eukaryota</taxon>
        <taxon>Fungi</taxon>
        <taxon>Fungi incertae sedis</taxon>
        <taxon>Mucoromycota</taxon>
        <taxon>Glomeromycotina</taxon>
        <taxon>Glomeromycetes</taxon>
        <taxon>Glomerales</taxon>
        <taxon>Glomeraceae</taxon>
        <taxon>Rhizophagus</taxon>
    </lineage>
</organism>
<dbReference type="AlphaFoldDB" id="A0A2N0P2G2"/>
<sequence>MAKNNIFTISLIFFSLKKSFPLCKITCILTPSQSNFTPPSGSDEVSIIGSILPDDIALSTPPQSNFTPPSDSDEVKVPLQIGSILPDGTVLPKPPPQLNFIPARDSDEVSFSSSQMTFDDNGNFVKEIYFVNISQCAEVLKKKKTLSPVERSTLRYAVLTVPALVEEVNAFIADVEKVRLRFCQL</sequence>
<reference evidence="1 2" key="2">
    <citation type="submission" date="2017-09" db="EMBL/GenBank/DDBJ databases">
        <title>Extensive intraspecific genome diversity in a model arbuscular mycorrhizal fungus.</title>
        <authorList>
            <person name="Chen E.C."/>
            <person name="Morin E."/>
            <person name="Beaudet D."/>
            <person name="Noel J."/>
            <person name="Ndikumana S."/>
            <person name="Charron P."/>
            <person name="St-Onge C."/>
            <person name="Giorgi J."/>
            <person name="Grigoriev I.V."/>
            <person name="Roux C."/>
            <person name="Martin F.M."/>
            <person name="Corradi N."/>
        </authorList>
    </citation>
    <scope>NUCLEOTIDE SEQUENCE [LARGE SCALE GENOMIC DNA]</scope>
    <source>
        <strain evidence="1 2">A5</strain>
    </source>
</reference>
<protein>
    <submittedName>
        <fullName evidence="1">Uncharacterized protein</fullName>
    </submittedName>
</protein>